<comment type="caution">
    <text evidence="1">The sequence shown here is derived from an EMBL/GenBank/DDBJ whole genome shotgun (WGS) entry which is preliminary data.</text>
</comment>
<sequence length="176" mass="19595">MKTKPIPQNGASEATSSQNTIASELVQKLVNNYRNNQLIAVNNELGINDAFSIWFDLPKLKNFISCIENEAKNVDPNATTNDLGVRFYYAAYPKAEDWSIMNGHPISQEYAEKHTLVLVPTLKKKDETGKLLNYDFNCANGMIMNTAAKTIDPSEETIAENHGTLSPPSDPKTQQF</sequence>
<dbReference type="RefSeq" id="WP_122546064.1">
    <property type="nucleotide sequence ID" value="NZ_QWIV01000006.1"/>
</dbReference>
<organism evidence="1 2">
    <name type="scientific">Chryseobacterium nematophagum</name>
    <dbReference type="NCBI Taxonomy" id="2305228"/>
    <lineage>
        <taxon>Bacteria</taxon>
        <taxon>Pseudomonadati</taxon>
        <taxon>Bacteroidota</taxon>
        <taxon>Flavobacteriia</taxon>
        <taxon>Flavobacteriales</taxon>
        <taxon>Weeksellaceae</taxon>
        <taxon>Chryseobacterium group</taxon>
        <taxon>Chryseobacterium</taxon>
    </lineage>
</organism>
<protein>
    <submittedName>
        <fullName evidence="1">Uncharacterized protein</fullName>
    </submittedName>
</protein>
<dbReference type="EMBL" id="QWIV01000006">
    <property type="protein sequence ID" value="RMZ60462.1"/>
    <property type="molecule type" value="Genomic_DNA"/>
</dbReference>
<dbReference type="AlphaFoldDB" id="A0A3M7LG06"/>
<evidence type="ECO:0000313" key="2">
    <source>
        <dbReference type="Proteomes" id="UP000267524"/>
    </source>
</evidence>
<name>A0A3M7LG06_9FLAO</name>
<proteinExistence type="predicted"/>
<evidence type="ECO:0000313" key="1">
    <source>
        <dbReference type="EMBL" id="RMZ60462.1"/>
    </source>
</evidence>
<reference evidence="1 2" key="1">
    <citation type="submission" date="2018-08" db="EMBL/GenBank/DDBJ databases">
        <title>Chryseobacterium nematophagum: a novel matrix digesting pathogen of nematodes.</title>
        <authorList>
            <person name="Page A."/>
            <person name="Roberts M."/>
            <person name="Felix M.-A."/>
            <person name="Weir W."/>
        </authorList>
    </citation>
    <scope>NUCLEOTIDE SEQUENCE [LARGE SCALE GENOMIC DNA]</scope>
    <source>
        <strain evidence="1 2">JUb275</strain>
    </source>
</reference>
<gene>
    <name evidence="1" type="ORF">D1632_04535</name>
</gene>
<accession>A0A3M7LG06</accession>
<keyword evidence="2" id="KW-1185">Reference proteome</keyword>
<dbReference type="Proteomes" id="UP000267524">
    <property type="component" value="Unassembled WGS sequence"/>
</dbReference>